<comment type="caution">
    <text evidence="11">The sequence shown here is derived from an EMBL/GenBank/DDBJ whole genome shotgun (WGS) entry which is preliminary data.</text>
</comment>
<organism evidence="11 12">
    <name type="scientific">Bacteroides difficilis</name>
    <dbReference type="NCBI Taxonomy" id="2763021"/>
    <lineage>
        <taxon>Bacteria</taxon>
        <taxon>Pseudomonadati</taxon>
        <taxon>Bacteroidota</taxon>
        <taxon>Bacteroidia</taxon>
        <taxon>Bacteroidales</taxon>
        <taxon>Bacteroidaceae</taxon>
        <taxon>Bacteroides</taxon>
    </lineage>
</organism>
<dbReference type="SUPFAM" id="SSF49863">
    <property type="entry name" value="Hyaluronate lyase-like, C-terminal domain"/>
    <property type="match status" value="1"/>
</dbReference>
<dbReference type="Pfam" id="PF02278">
    <property type="entry name" value="Lyase_8"/>
    <property type="match status" value="1"/>
</dbReference>
<evidence type="ECO:0000256" key="3">
    <source>
        <dbReference type="ARBA" id="ARBA00011245"/>
    </source>
</evidence>
<feature type="region of interest" description="Disordered" evidence="7">
    <location>
        <begin position="31"/>
        <end position="53"/>
    </location>
</feature>
<keyword evidence="6 11" id="KW-0456">Lyase</keyword>
<dbReference type="InterPro" id="IPR014718">
    <property type="entry name" value="GH-type_carb-bd"/>
</dbReference>
<evidence type="ECO:0000256" key="2">
    <source>
        <dbReference type="ARBA" id="ARBA00006699"/>
    </source>
</evidence>
<dbReference type="PANTHER" id="PTHR38481">
    <property type="entry name" value="HYALURONATE LYASE"/>
    <property type="match status" value="1"/>
</dbReference>
<dbReference type="InterPro" id="IPR011013">
    <property type="entry name" value="Gal_mutarotase_sf_dom"/>
</dbReference>
<evidence type="ECO:0000259" key="9">
    <source>
        <dbReference type="Pfam" id="PF02884"/>
    </source>
</evidence>
<feature type="domain" description="Polysaccharide lyase family 8 C-terminal" evidence="9">
    <location>
        <begin position="639"/>
        <end position="706"/>
    </location>
</feature>
<proteinExistence type="inferred from homology"/>
<evidence type="ECO:0000256" key="5">
    <source>
        <dbReference type="ARBA" id="ARBA00022837"/>
    </source>
</evidence>
<keyword evidence="4" id="KW-0732">Signal</keyword>
<accession>A0ABR7CH73</accession>
<dbReference type="InterPro" id="IPR004103">
    <property type="entry name" value="Lyase_8_C"/>
</dbReference>
<dbReference type="Gene3D" id="2.60.220.10">
    <property type="entry name" value="Polysaccharide lyase family 8-like, C-terminal"/>
    <property type="match status" value="1"/>
</dbReference>
<dbReference type="InterPro" id="IPR038970">
    <property type="entry name" value="Lyase_8"/>
</dbReference>
<dbReference type="InterPro" id="IPR008929">
    <property type="entry name" value="Chondroitin_lyas"/>
</dbReference>
<dbReference type="EMBL" id="JACOOE010000012">
    <property type="protein sequence ID" value="MBC5606754.1"/>
    <property type="molecule type" value="Genomic_DNA"/>
</dbReference>
<dbReference type="Gene3D" id="1.50.10.100">
    <property type="entry name" value="Chondroitin AC/alginate lyase"/>
    <property type="match status" value="1"/>
</dbReference>
<dbReference type="GO" id="GO:0016829">
    <property type="term" value="F:lyase activity"/>
    <property type="evidence" value="ECO:0007669"/>
    <property type="project" value="UniProtKB-KW"/>
</dbReference>
<dbReference type="SUPFAM" id="SSF74650">
    <property type="entry name" value="Galactose mutarotase-like"/>
    <property type="match status" value="1"/>
</dbReference>
<dbReference type="PANTHER" id="PTHR38481:SF1">
    <property type="entry name" value="HYALURONATE LYASE"/>
    <property type="match status" value="1"/>
</dbReference>
<dbReference type="Pfam" id="PF02884">
    <property type="entry name" value="Lyase_8_C"/>
    <property type="match status" value="1"/>
</dbReference>
<dbReference type="InterPro" id="IPR012970">
    <property type="entry name" value="Lyase_8_alpha_N"/>
</dbReference>
<protein>
    <submittedName>
        <fullName evidence="11">Polysaccharide lyase 8 family protein</fullName>
    </submittedName>
</protein>
<evidence type="ECO:0000259" key="8">
    <source>
        <dbReference type="Pfam" id="PF02278"/>
    </source>
</evidence>
<comment type="similarity">
    <text evidence="2">Belongs to the polysaccharide lyase 8 family.</text>
</comment>
<dbReference type="Gene3D" id="2.70.98.10">
    <property type="match status" value="1"/>
</dbReference>
<sequence>MKNYILFLGLLAFLFLGGLVISCKGDEEITVDTPLPTDNIPEEEGENETPEQSFQKSCATIIERITTENVSAIQNVNTLANVVDGHLDKMKEDGSFSDVNYEDKAYTSWPVVTHLDRVKQMALAYIIPGNAYCQQADLYEKIVKALEYWNDNRPMSNNWWYNEISVPRSMGLILVLLRSGKEKVPKEIENALLKYLQNSSKKPSEYEAANKVDVTLHWLYRGCLQQDKEVVDIAVSEAFSPLAYTTGEGIQYDNSYFQHSQQLYIGGYATVLVNRAVEIAIYASGTDYALTTERLSVLSEFVRGTLLRCIRKQYMFYNVMGRSIARFGALNQGTGMISLLNKLKQVDISHISEYEQAIMLLSGGEYNGMGKTLTHYYVGDFTLYQSADYSIGVRAVSNRTYRCENGNGENLKGYFLSDGSMVISREGNEYVDIFPVWDWGKVPGVTAPQISSIPVIKNWTQKGESDFVGGVSDGKIGASVYKMNNTKDGIRLSANKAWFFWDKEIVCLGSNITSVMNEEVTTALNQCLLSGTVAYSNGGNVSSISKGMEVTNATVDWVLHKNVGYFLPQKQVVSFKAENRKGSWKDINTAETHGTTYKDVCTIWLSHGSQPSKATYSYIIVPNMADATAMRNYDVSNMEILSNTENVQAVRDRTTGVVQIIFYKGATLNFDNTEVAVDSGCALILKDYKTVFDVYISDPSHNVKQLTLRIKRSGKEASETLNTLFSNDGNHKGKSHYISMSLK</sequence>
<evidence type="ECO:0000259" key="10">
    <source>
        <dbReference type="Pfam" id="PF08124"/>
    </source>
</evidence>
<comment type="cofactor">
    <cofactor evidence="1">
        <name>Ca(2+)</name>
        <dbReference type="ChEBI" id="CHEBI:29108"/>
    </cofactor>
</comment>
<dbReference type="Proteomes" id="UP000600600">
    <property type="component" value="Unassembled WGS sequence"/>
</dbReference>
<reference evidence="11 12" key="1">
    <citation type="submission" date="2020-08" db="EMBL/GenBank/DDBJ databases">
        <title>Genome public.</title>
        <authorList>
            <person name="Liu C."/>
            <person name="Sun Q."/>
        </authorList>
    </citation>
    <scope>NUCLEOTIDE SEQUENCE [LARGE SCALE GENOMIC DNA]</scope>
    <source>
        <strain evidence="11 12">M27</strain>
    </source>
</reference>
<evidence type="ECO:0000256" key="1">
    <source>
        <dbReference type="ARBA" id="ARBA00001913"/>
    </source>
</evidence>
<dbReference type="InterPro" id="IPR011071">
    <property type="entry name" value="Lyase_8-like_C"/>
</dbReference>
<comment type="subunit">
    <text evidence="3">Monomer.</text>
</comment>
<keyword evidence="5" id="KW-0106">Calcium</keyword>
<dbReference type="SUPFAM" id="SSF48230">
    <property type="entry name" value="Chondroitin AC/alginate lyase"/>
    <property type="match status" value="1"/>
</dbReference>
<dbReference type="PROSITE" id="PS51257">
    <property type="entry name" value="PROKAR_LIPOPROTEIN"/>
    <property type="match status" value="1"/>
</dbReference>
<feature type="domain" description="Polysaccharide lyase family 8 central" evidence="8">
    <location>
        <begin position="374"/>
        <end position="624"/>
    </location>
</feature>
<dbReference type="Pfam" id="PF08124">
    <property type="entry name" value="Lyase_8_N"/>
    <property type="match status" value="1"/>
</dbReference>
<keyword evidence="12" id="KW-1185">Reference proteome</keyword>
<gene>
    <name evidence="11" type="ORF">H8S67_19110</name>
</gene>
<feature type="compositionally biased region" description="Acidic residues" evidence="7">
    <location>
        <begin position="40"/>
        <end position="49"/>
    </location>
</feature>
<dbReference type="RefSeq" id="WP_186968295.1">
    <property type="nucleotide sequence ID" value="NZ_JACOOE010000012.1"/>
</dbReference>
<evidence type="ECO:0000256" key="6">
    <source>
        <dbReference type="ARBA" id="ARBA00023239"/>
    </source>
</evidence>
<feature type="domain" description="Polysaccharide lyase 8 N-terminal alpha-helical" evidence="10">
    <location>
        <begin position="71"/>
        <end position="342"/>
    </location>
</feature>
<dbReference type="InterPro" id="IPR003159">
    <property type="entry name" value="Lyase_8_central_dom"/>
</dbReference>
<name>A0ABR7CH73_9BACE</name>
<evidence type="ECO:0000313" key="11">
    <source>
        <dbReference type="EMBL" id="MBC5606754.1"/>
    </source>
</evidence>
<evidence type="ECO:0000256" key="4">
    <source>
        <dbReference type="ARBA" id="ARBA00022729"/>
    </source>
</evidence>
<evidence type="ECO:0000313" key="12">
    <source>
        <dbReference type="Proteomes" id="UP000600600"/>
    </source>
</evidence>
<evidence type="ECO:0000256" key="7">
    <source>
        <dbReference type="SAM" id="MobiDB-lite"/>
    </source>
</evidence>
<dbReference type="CDD" id="cd01083">
    <property type="entry name" value="GAG_Lyase"/>
    <property type="match status" value="1"/>
</dbReference>